<dbReference type="CDD" id="cd01749">
    <property type="entry name" value="GATase1_PB"/>
    <property type="match status" value="1"/>
</dbReference>
<evidence type="ECO:0000256" key="8">
    <source>
        <dbReference type="PIRSR" id="PIRSR005639-1"/>
    </source>
</evidence>
<keyword evidence="3 7" id="KW-0663">Pyridoxal phosphate</keyword>
<dbReference type="InterPro" id="IPR021196">
    <property type="entry name" value="PdxT/SNO_CS"/>
</dbReference>
<feature type="active site" description="Charge relay system" evidence="7 8">
    <location>
        <position position="181"/>
    </location>
</feature>
<evidence type="ECO:0000313" key="11">
    <source>
        <dbReference type="Proteomes" id="UP000252189"/>
    </source>
</evidence>
<dbReference type="RefSeq" id="WP_114448328.1">
    <property type="nucleotide sequence ID" value="NZ_QPHM01000001.1"/>
</dbReference>
<keyword evidence="5 7" id="KW-0456">Lyase</keyword>
<evidence type="ECO:0000313" key="10">
    <source>
        <dbReference type="EMBL" id="RCU46777.1"/>
    </source>
</evidence>
<dbReference type="EMBL" id="QPHM01000001">
    <property type="protein sequence ID" value="RCU46777.1"/>
    <property type="molecule type" value="Genomic_DNA"/>
</dbReference>
<dbReference type="GO" id="GO:0004359">
    <property type="term" value="F:glutaminase activity"/>
    <property type="evidence" value="ECO:0007669"/>
    <property type="project" value="UniProtKB-UniRule"/>
</dbReference>
<dbReference type="OrthoDB" id="26717at2157"/>
<feature type="active site" description="Nucleophile" evidence="7 8">
    <location>
        <position position="88"/>
    </location>
</feature>
<dbReference type="PROSITE" id="PS51130">
    <property type="entry name" value="PDXT_SNO_2"/>
    <property type="match status" value="1"/>
</dbReference>
<dbReference type="Gene3D" id="3.40.50.880">
    <property type="match status" value="1"/>
</dbReference>
<comment type="pathway">
    <text evidence="7">Cofactor biosynthesis; pyridoxal 5'-phosphate biosynthesis.</text>
</comment>
<feature type="active site" description="Charge relay system" evidence="7 8">
    <location>
        <position position="179"/>
    </location>
</feature>
<dbReference type="HAMAP" id="MF_01615">
    <property type="entry name" value="PdxT"/>
    <property type="match status" value="1"/>
</dbReference>
<comment type="catalytic activity">
    <reaction evidence="6 7">
        <text>L-glutamine + H2O = L-glutamate + NH4(+)</text>
        <dbReference type="Rhea" id="RHEA:15889"/>
        <dbReference type="ChEBI" id="CHEBI:15377"/>
        <dbReference type="ChEBI" id="CHEBI:28938"/>
        <dbReference type="ChEBI" id="CHEBI:29985"/>
        <dbReference type="ChEBI" id="CHEBI:58359"/>
        <dbReference type="EC" id="3.5.1.2"/>
    </reaction>
</comment>
<comment type="subunit">
    <text evidence="7">In the presence of PdxS, forms a dodecamer of heterodimers. Only shows activity in the heterodimer.</text>
</comment>
<dbReference type="GO" id="GO:0036381">
    <property type="term" value="F:pyridoxal 5'-phosphate synthase (glutamine hydrolysing) activity"/>
    <property type="evidence" value="ECO:0007669"/>
    <property type="project" value="UniProtKB-UniRule"/>
</dbReference>
<dbReference type="GO" id="GO:0005829">
    <property type="term" value="C:cytosol"/>
    <property type="evidence" value="ECO:0007669"/>
    <property type="project" value="TreeGrafter"/>
</dbReference>
<comment type="function">
    <text evidence="7">Catalyzes the hydrolysis of glutamine to glutamate and ammonia as part of the biosynthesis of pyridoxal 5'-phosphate. The resulting ammonia molecule is channeled to the active site of PdxS.</text>
</comment>
<gene>
    <name evidence="7" type="primary">pdxT</name>
    <name evidence="10" type="ORF">DU504_05350</name>
</gene>
<evidence type="ECO:0000256" key="5">
    <source>
        <dbReference type="ARBA" id="ARBA00023239"/>
    </source>
</evidence>
<dbReference type="EC" id="4.3.3.6" evidence="7"/>
<dbReference type="PANTHER" id="PTHR31559">
    <property type="entry name" value="PYRIDOXAL 5'-PHOSPHATE SYNTHASE SUBUNIT SNO"/>
    <property type="match status" value="1"/>
</dbReference>
<dbReference type="InterPro" id="IPR029062">
    <property type="entry name" value="Class_I_gatase-like"/>
</dbReference>
<sequence>MSAGVLIGVIAVQGNVSEHVGAIERAAAATGHDVNVVEIRESGVVPDCDALALPGGESTTISRLLRLEGIDDEIRAHADAGKPILATCAGLIVASRDARDDRVDTLDLIDVSVDRNAFGRQVDSFEAGLDVSGLDDPFHAVFIRAPVVDEVGAGVETLATWEDHPVAVRDGPVVATAFHPELTDDYRIHRLALFDRLDDDAGGNTDTEAETDA</sequence>
<dbReference type="PIRSF" id="PIRSF005639">
    <property type="entry name" value="Glut_amidoT_SNO"/>
    <property type="match status" value="1"/>
</dbReference>
<evidence type="ECO:0000256" key="9">
    <source>
        <dbReference type="PIRSR" id="PIRSR005639-2"/>
    </source>
</evidence>
<evidence type="ECO:0000256" key="7">
    <source>
        <dbReference type="HAMAP-Rule" id="MF_01615"/>
    </source>
</evidence>
<dbReference type="Proteomes" id="UP000252189">
    <property type="component" value="Unassembled WGS sequence"/>
</dbReference>
<reference evidence="10 11" key="1">
    <citation type="submission" date="2018-07" db="EMBL/GenBank/DDBJ databases">
        <title>Genome sequences of Haloplanus salinus JCM 18368T.</title>
        <authorList>
            <person name="Kim Y.B."/>
            <person name="Roh S.W."/>
        </authorList>
    </citation>
    <scope>NUCLEOTIDE SEQUENCE [LARGE SCALE GENOMIC DNA]</scope>
    <source>
        <strain evidence="10 11">JCM 18368</strain>
    </source>
</reference>
<evidence type="ECO:0000256" key="6">
    <source>
        <dbReference type="ARBA" id="ARBA00049534"/>
    </source>
</evidence>
<dbReference type="GO" id="GO:0042823">
    <property type="term" value="P:pyridoxal phosphate biosynthetic process"/>
    <property type="evidence" value="ECO:0007669"/>
    <property type="project" value="UniProtKB-UniRule"/>
</dbReference>
<evidence type="ECO:0000256" key="4">
    <source>
        <dbReference type="ARBA" id="ARBA00022962"/>
    </source>
</evidence>
<dbReference type="NCBIfam" id="TIGR03800">
    <property type="entry name" value="PLP_synth_Pdx2"/>
    <property type="match status" value="1"/>
</dbReference>
<dbReference type="PROSITE" id="PS01236">
    <property type="entry name" value="PDXT_SNO_1"/>
    <property type="match status" value="1"/>
</dbReference>
<proteinExistence type="inferred from homology"/>
<dbReference type="GO" id="GO:1903600">
    <property type="term" value="C:glutaminase complex"/>
    <property type="evidence" value="ECO:0007669"/>
    <property type="project" value="TreeGrafter"/>
</dbReference>
<feature type="binding site" evidence="7 9">
    <location>
        <begin position="143"/>
        <end position="144"/>
    </location>
    <ligand>
        <name>L-glutamine</name>
        <dbReference type="ChEBI" id="CHEBI:58359"/>
    </ligand>
</feature>
<dbReference type="GO" id="GO:0008614">
    <property type="term" value="P:pyridoxine metabolic process"/>
    <property type="evidence" value="ECO:0007669"/>
    <property type="project" value="TreeGrafter"/>
</dbReference>
<protein>
    <recommendedName>
        <fullName evidence="7">Pyridoxal 5'-phosphate synthase subunit PdxT</fullName>
        <ecNumber evidence="7">4.3.3.6</ecNumber>
    </recommendedName>
    <alternativeName>
        <fullName evidence="7">Pdx2</fullName>
    </alternativeName>
    <alternativeName>
        <fullName evidence="7">Pyridoxal 5'-phosphate synthase glutaminase subunit</fullName>
        <ecNumber evidence="7">3.5.1.2</ecNumber>
    </alternativeName>
</protein>
<name>A0A368N896_9EURY</name>
<dbReference type="Pfam" id="PF01174">
    <property type="entry name" value="SNO"/>
    <property type="match status" value="1"/>
</dbReference>
<comment type="similarity">
    <text evidence="1 7">Belongs to the glutaminase PdxT/SNO family.</text>
</comment>
<comment type="catalytic activity">
    <reaction evidence="7">
        <text>aldehydo-D-ribose 5-phosphate + D-glyceraldehyde 3-phosphate + L-glutamine = pyridoxal 5'-phosphate + L-glutamate + phosphate + 3 H2O + H(+)</text>
        <dbReference type="Rhea" id="RHEA:31507"/>
        <dbReference type="ChEBI" id="CHEBI:15377"/>
        <dbReference type="ChEBI" id="CHEBI:15378"/>
        <dbReference type="ChEBI" id="CHEBI:29985"/>
        <dbReference type="ChEBI" id="CHEBI:43474"/>
        <dbReference type="ChEBI" id="CHEBI:58273"/>
        <dbReference type="ChEBI" id="CHEBI:58359"/>
        <dbReference type="ChEBI" id="CHEBI:59776"/>
        <dbReference type="ChEBI" id="CHEBI:597326"/>
        <dbReference type="EC" id="4.3.3.6"/>
    </reaction>
</comment>
<dbReference type="EC" id="3.5.1.2" evidence="7"/>
<keyword evidence="4 7" id="KW-0315">Glutamine amidotransferase</keyword>
<dbReference type="PANTHER" id="PTHR31559:SF0">
    <property type="entry name" value="PYRIDOXAL 5'-PHOSPHATE SYNTHASE SUBUNIT SNO1-RELATED"/>
    <property type="match status" value="1"/>
</dbReference>
<dbReference type="FunFam" id="3.40.50.880:FF:000010">
    <property type="entry name" value="uncharacterized protein LOC100176842 isoform X2"/>
    <property type="match status" value="1"/>
</dbReference>
<accession>A0A368N896</accession>
<dbReference type="PROSITE" id="PS51273">
    <property type="entry name" value="GATASE_TYPE_1"/>
    <property type="match status" value="1"/>
</dbReference>
<evidence type="ECO:0000256" key="2">
    <source>
        <dbReference type="ARBA" id="ARBA00022801"/>
    </source>
</evidence>
<dbReference type="GO" id="GO:0006543">
    <property type="term" value="P:L-glutamine catabolic process"/>
    <property type="evidence" value="ECO:0007669"/>
    <property type="project" value="UniProtKB-UniRule"/>
</dbReference>
<dbReference type="AlphaFoldDB" id="A0A368N896"/>
<organism evidence="10 11">
    <name type="scientific">Haloplanus salinus</name>
    <dbReference type="NCBI Taxonomy" id="1126245"/>
    <lineage>
        <taxon>Archaea</taxon>
        <taxon>Methanobacteriati</taxon>
        <taxon>Methanobacteriota</taxon>
        <taxon>Stenosarchaea group</taxon>
        <taxon>Halobacteria</taxon>
        <taxon>Halobacteriales</taxon>
        <taxon>Haloferacaceae</taxon>
        <taxon>Haloplanus</taxon>
    </lineage>
</organism>
<dbReference type="InterPro" id="IPR002161">
    <property type="entry name" value="PdxT/SNO"/>
</dbReference>
<dbReference type="UniPathway" id="UPA00245"/>
<comment type="caution">
    <text evidence="10">The sequence shown here is derived from an EMBL/GenBank/DDBJ whole genome shotgun (WGS) entry which is preliminary data.</text>
</comment>
<keyword evidence="2 7" id="KW-0378">Hydrolase</keyword>
<feature type="binding site" evidence="7 9">
    <location>
        <position position="115"/>
    </location>
    <ligand>
        <name>L-glutamine</name>
        <dbReference type="ChEBI" id="CHEBI:58359"/>
    </ligand>
</feature>
<evidence type="ECO:0000256" key="1">
    <source>
        <dbReference type="ARBA" id="ARBA00008345"/>
    </source>
</evidence>
<dbReference type="SUPFAM" id="SSF52317">
    <property type="entry name" value="Class I glutamine amidotransferase-like"/>
    <property type="match status" value="1"/>
</dbReference>
<keyword evidence="11" id="KW-1185">Reference proteome</keyword>
<evidence type="ECO:0000256" key="3">
    <source>
        <dbReference type="ARBA" id="ARBA00022898"/>
    </source>
</evidence>
<feature type="binding site" evidence="7 9">
    <location>
        <begin position="56"/>
        <end position="58"/>
    </location>
    <ligand>
        <name>L-glutamine</name>
        <dbReference type="ChEBI" id="CHEBI:58359"/>
    </ligand>
</feature>